<dbReference type="Pfam" id="PF00497">
    <property type="entry name" value="SBP_bac_3"/>
    <property type="match status" value="1"/>
</dbReference>
<dbReference type="RefSeq" id="WP_127697315.1">
    <property type="nucleotide sequence ID" value="NZ_SACS01000001.1"/>
</dbReference>
<dbReference type="InterPro" id="IPR001638">
    <property type="entry name" value="Solute-binding_3/MltF_N"/>
</dbReference>
<feature type="chain" id="PRO_5018977938" evidence="3">
    <location>
        <begin position="30"/>
        <end position="254"/>
    </location>
</feature>
<proteinExistence type="inferred from homology"/>
<dbReference type="PANTHER" id="PTHR35936:SF25">
    <property type="entry name" value="ABC TRANSPORTER SUBSTRATE-BINDING PROTEIN"/>
    <property type="match status" value="1"/>
</dbReference>
<organism evidence="5 6">
    <name type="scientific">Rheinheimera riviphila</name>
    <dbReference type="NCBI Taxonomy" id="1834037"/>
    <lineage>
        <taxon>Bacteria</taxon>
        <taxon>Pseudomonadati</taxon>
        <taxon>Pseudomonadota</taxon>
        <taxon>Gammaproteobacteria</taxon>
        <taxon>Chromatiales</taxon>
        <taxon>Chromatiaceae</taxon>
        <taxon>Rheinheimera</taxon>
    </lineage>
</organism>
<dbReference type="SUPFAM" id="SSF53850">
    <property type="entry name" value="Periplasmic binding protein-like II"/>
    <property type="match status" value="1"/>
</dbReference>
<keyword evidence="2 3" id="KW-0732">Signal</keyword>
<accession>A0A437R5I8</accession>
<sequence length="254" mass="28986">MLKLPRLLLIDVAVLLCISCSIVMGHANAAAPELEWCLDDFPPRHSYLPGQQPSGPMVDMMQKLARQSGFTLKFSPPTPTARCLLLMQQGKTDLMAGLMWSEQREQYMLLLPFDEAKSETLFVHKDQPIADENMLQNLQVALVKSRIYSKGLITLLEQQQVKMRRVDDLEQAMAMLHFKQIDAVAGPLHITERLLTHNPRLQSSIVVNAWQPPSRRELQNHLALSRMSPNFQLHLQISQQLEKLVAAKETHFYE</sequence>
<dbReference type="PANTHER" id="PTHR35936">
    <property type="entry name" value="MEMBRANE-BOUND LYTIC MUREIN TRANSGLYCOSYLASE F"/>
    <property type="match status" value="1"/>
</dbReference>
<evidence type="ECO:0000259" key="4">
    <source>
        <dbReference type="Pfam" id="PF00497"/>
    </source>
</evidence>
<evidence type="ECO:0000313" key="5">
    <source>
        <dbReference type="EMBL" id="RVU41937.1"/>
    </source>
</evidence>
<feature type="domain" description="Solute-binding protein family 3/N-terminal" evidence="4">
    <location>
        <begin position="39"/>
        <end position="129"/>
    </location>
</feature>
<dbReference type="EMBL" id="SACS01000001">
    <property type="protein sequence ID" value="RVU41937.1"/>
    <property type="molecule type" value="Genomic_DNA"/>
</dbReference>
<comment type="similarity">
    <text evidence="1">Belongs to the bacterial solute-binding protein 3 family.</text>
</comment>
<comment type="caution">
    <text evidence="5">The sequence shown here is derived from an EMBL/GenBank/DDBJ whole genome shotgun (WGS) entry which is preliminary data.</text>
</comment>
<gene>
    <name evidence="5" type="ORF">EOE67_01730</name>
</gene>
<evidence type="ECO:0000256" key="3">
    <source>
        <dbReference type="SAM" id="SignalP"/>
    </source>
</evidence>
<name>A0A437R5I8_9GAMM</name>
<dbReference type="OrthoDB" id="370676at2"/>
<evidence type="ECO:0000313" key="6">
    <source>
        <dbReference type="Proteomes" id="UP000283077"/>
    </source>
</evidence>
<dbReference type="Gene3D" id="3.40.190.10">
    <property type="entry name" value="Periplasmic binding protein-like II"/>
    <property type="match status" value="2"/>
</dbReference>
<evidence type="ECO:0000256" key="2">
    <source>
        <dbReference type="ARBA" id="ARBA00022729"/>
    </source>
</evidence>
<reference evidence="5 6" key="1">
    <citation type="submission" date="2019-01" db="EMBL/GenBank/DDBJ databases">
        <authorList>
            <person name="Chen W.-M."/>
        </authorList>
    </citation>
    <scope>NUCLEOTIDE SEQUENCE [LARGE SCALE GENOMIC DNA]</scope>
    <source>
        <strain evidence="5 6">KYPC3</strain>
    </source>
</reference>
<dbReference type="Proteomes" id="UP000283077">
    <property type="component" value="Unassembled WGS sequence"/>
</dbReference>
<feature type="signal peptide" evidence="3">
    <location>
        <begin position="1"/>
        <end position="29"/>
    </location>
</feature>
<evidence type="ECO:0000256" key="1">
    <source>
        <dbReference type="ARBA" id="ARBA00010333"/>
    </source>
</evidence>
<dbReference type="AlphaFoldDB" id="A0A437R5I8"/>
<keyword evidence="6" id="KW-1185">Reference proteome</keyword>
<protein>
    <submittedName>
        <fullName evidence="5">Transporter substrate-binding domain-containing protein</fullName>
    </submittedName>
</protein>